<feature type="region of interest" description="Disordered" evidence="7">
    <location>
        <begin position="613"/>
        <end position="638"/>
    </location>
</feature>
<keyword evidence="10" id="KW-1185">Reference proteome</keyword>
<feature type="transmembrane region" description="Helical" evidence="8">
    <location>
        <begin position="334"/>
        <end position="359"/>
    </location>
</feature>
<dbReference type="Gene3D" id="1.20.1250.20">
    <property type="entry name" value="MFS general substrate transporter like domains"/>
    <property type="match status" value="2"/>
</dbReference>
<feature type="compositionally biased region" description="Low complexity" evidence="7">
    <location>
        <begin position="368"/>
        <end position="377"/>
    </location>
</feature>
<feature type="compositionally biased region" description="Basic residues" evidence="7">
    <location>
        <begin position="378"/>
        <end position="397"/>
    </location>
</feature>
<dbReference type="PANTHER" id="PTHR23505:SF52">
    <property type="entry name" value="MAJOR FACILITATOR SUPERFAMILY PROTEIN"/>
    <property type="match status" value="1"/>
</dbReference>
<feature type="transmembrane region" description="Helical" evidence="8">
    <location>
        <begin position="303"/>
        <end position="322"/>
    </location>
</feature>
<dbReference type="PANTHER" id="PTHR23505">
    <property type="entry name" value="SPINSTER"/>
    <property type="match status" value="1"/>
</dbReference>
<feature type="region of interest" description="Disordered" evidence="7">
    <location>
        <begin position="425"/>
        <end position="444"/>
    </location>
</feature>
<evidence type="ECO:0000256" key="2">
    <source>
        <dbReference type="ARBA" id="ARBA00022448"/>
    </source>
</evidence>
<feature type="compositionally biased region" description="Low complexity" evidence="7">
    <location>
        <begin position="405"/>
        <end position="414"/>
    </location>
</feature>
<name>A0A9W6BAS5_9CHLO</name>
<feature type="region of interest" description="Disordered" evidence="7">
    <location>
        <begin position="364"/>
        <end position="417"/>
    </location>
</feature>
<feature type="compositionally biased region" description="Basic and acidic residues" evidence="7">
    <location>
        <begin position="478"/>
        <end position="497"/>
    </location>
</feature>
<protein>
    <recommendedName>
        <fullName evidence="11">Major facilitator superfamily (MFS) profile domain-containing protein</fullName>
    </recommendedName>
</protein>
<evidence type="ECO:0000256" key="7">
    <source>
        <dbReference type="SAM" id="MobiDB-lite"/>
    </source>
</evidence>
<sequence length="967" mass="99795">MDFRPRPSSGRAPEIGGGTADERAALLGPAAHNLRQSAAAHDNGSPASLPAAAALLAGRSAWAPRVTSSPGLLLPGGAPPQEPLPQPARRSPLPPQQQQQLPASFPSPVAYTPLPPAPDLIPAGPSTAKRRYLCGSGGAAAHHQSPPHSPSAPPRAASASAASPHSRAYTSFLAMRRRTVFLINLVSIMERMDEQIVPALSRPLGCAFGAGPHQLGLITFARALVQAVASPLGGLAGHYFDRVTVLFLGCAIWGFFCTAFSFATTVNQGILAWAFNGVGLSLIIPNSQSLVADYYTATQRGEAFGTLMLTGALGGMLGAMFATNLGGLNPLGMAGWRLAFVTVGAVSLAIGAFTLLLAVDPTRHTHPAARPTSASTSTRRRPHRAANNSNRHHRHRNNDRNLPATTTTTTTTTTAEAVHTGAGLGATASKAGPAPAAPSHPDHVCIGGQLEEQQEEQGGPFLGTGGSSGLEEGGEGGSHPRQDDHDHDHQDEEHHSDWSGFEGQQQQLLFRHPKISDDGGGDGGGAAAGGRGGGGEVVVLGRSVEGPPSGTPSPPASPAADTPSGEPNPRRPLLRRCAPAAHSTRQYEQEVQYGTGGGHPRYSYGYGTTAECTTTARSRSTPVPVPRKVSGGSGDGGGGGGVGEVVVAGCAVEGGGYESAAATAAVVLGSSREGGGRPVLTWRRIWDMITTPTFLIIILQGIVGSTPWNALVFLTLYLQLIGFSDVTSSALMALFLGGTAAGALVGGWLGDRVAERHPHHGRVALVQFSVGIGVPLCFVIMWGLPMAATPATAVMYGAALLLKGVLTSWAAPACNNPVFAEIVPPDMRNLVYAFDRSFEGAISALGAPLVGMAAERWFGFTGVAGGEAACEHHNTMEAPEADLPKARALGDAMLLFMAVPWTLCALFYTGLHWSYPRDRARALRPQVIDVMEGPGGSGGRRGAGVGGLSYKSPYGAGGAERGSKADV</sequence>
<feature type="compositionally biased region" description="Gly residues" evidence="7">
    <location>
        <begin position="521"/>
        <end position="536"/>
    </location>
</feature>
<evidence type="ECO:0000256" key="1">
    <source>
        <dbReference type="ARBA" id="ARBA00004141"/>
    </source>
</evidence>
<dbReference type="AlphaFoldDB" id="A0A9W6BAS5"/>
<evidence type="ECO:0000256" key="3">
    <source>
        <dbReference type="ARBA" id="ARBA00022692"/>
    </source>
</evidence>
<feature type="transmembrane region" description="Helical" evidence="8">
    <location>
        <begin position="270"/>
        <end position="291"/>
    </location>
</feature>
<dbReference type="InterPro" id="IPR036259">
    <property type="entry name" value="MFS_trans_sf"/>
</dbReference>
<evidence type="ECO:0000256" key="5">
    <source>
        <dbReference type="ARBA" id="ARBA00023136"/>
    </source>
</evidence>
<feature type="transmembrane region" description="Helical" evidence="8">
    <location>
        <begin position="245"/>
        <end position="264"/>
    </location>
</feature>
<comment type="subcellular location">
    <subcellularLocation>
        <location evidence="1">Membrane</location>
        <topology evidence="1">Multi-pass membrane protein</topology>
    </subcellularLocation>
</comment>
<feature type="compositionally biased region" description="Low complexity" evidence="7">
    <location>
        <begin position="64"/>
        <end position="76"/>
    </location>
</feature>
<feature type="region of interest" description="Disordered" evidence="7">
    <location>
        <begin position="933"/>
        <end position="967"/>
    </location>
</feature>
<feature type="region of interest" description="Disordered" evidence="7">
    <location>
        <begin position="456"/>
        <end position="500"/>
    </location>
</feature>
<keyword evidence="5 8" id="KW-0472">Membrane</keyword>
<feature type="transmembrane region" description="Helical" evidence="8">
    <location>
        <begin position="892"/>
        <end position="911"/>
    </location>
</feature>
<proteinExistence type="inferred from homology"/>
<comment type="similarity">
    <text evidence="6">Belongs to the major facilitator superfamily. Spinster (TC 2.A.1.49) family.</text>
</comment>
<feature type="transmembrane region" description="Helical" evidence="8">
    <location>
        <begin position="763"/>
        <end position="784"/>
    </location>
</feature>
<comment type="caution">
    <text evidence="9">The sequence shown here is derived from an EMBL/GenBank/DDBJ whole genome shotgun (WGS) entry which is preliminary data.</text>
</comment>
<accession>A0A9W6BAS5</accession>
<dbReference type="GO" id="GO:0022857">
    <property type="term" value="F:transmembrane transporter activity"/>
    <property type="evidence" value="ECO:0007669"/>
    <property type="project" value="InterPro"/>
</dbReference>
<feature type="region of interest" description="Disordered" evidence="7">
    <location>
        <begin position="1"/>
        <end position="47"/>
    </location>
</feature>
<evidence type="ECO:0000256" key="8">
    <source>
        <dbReference type="SAM" id="Phobius"/>
    </source>
</evidence>
<dbReference type="EMBL" id="BRXU01000001">
    <property type="protein sequence ID" value="GLC48232.1"/>
    <property type="molecule type" value="Genomic_DNA"/>
</dbReference>
<keyword evidence="3 8" id="KW-0812">Transmembrane</keyword>
<evidence type="ECO:0000256" key="4">
    <source>
        <dbReference type="ARBA" id="ARBA00022989"/>
    </source>
</evidence>
<feature type="region of interest" description="Disordered" evidence="7">
    <location>
        <begin position="64"/>
        <end position="160"/>
    </location>
</feature>
<dbReference type="Pfam" id="PF07690">
    <property type="entry name" value="MFS_1"/>
    <property type="match status" value="1"/>
</dbReference>
<evidence type="ECO:0000256" key="6">
    <source>
        <dbReference type="ARBA" id="ARBA00024338"/>
    </source>
</evidence>
<evidence type="ECO:0000313" key="10">
    <source>
        <dbReference type="Proteomes" id="UP001165080"/>
    </source>
</evidence>
<dbReference type="InterPro" id="IPR011701">
    <property type="entry name" value="MFS"/>
</dbReference>
<feature type="compositionally biased region" description="Low complexity" evidence="7">
    <location>
        <begin position="558"/>
        <end position="567"/>
    </location>
</feature>
<feature type="compositionally biased region" description="Pro residues" evidence="7">
    <location>
        <begin position="77"/>
        <end position="86"/>
    </location>
</feature>
<organism evidence="9 10">
    <name type="scientific">Pleodorina starrii</name>
    <dbReference type="NCBI Taxonomy" id="330485"/>
    <lineage>
        <taxon>Eukaryota</taxon>
        <taxon>Viridiplantae</taxon>
        <taxon>Chlorophyta</taxon>
        <taxon>core chlorophytes</taxon>
        <taxon>Chlorophyceae</taxon>
        <taxon>CS clade</taxon>
        <taxon>Chlamydomonadales</taxon>
        <taxon>Volvocaceae</taxon>
        <taxon>Pleodorina</taxon>
    </lineage>
</organism>
<feature type="compositionally biased region" description="Low complexity" evidence="7">
    <location>
        <begin position="87"/>
        <end position="108"/>
    </location>
</feature>
<keyword evidence="4 8" id="KW-1133">Transmembrane helix</keyword>
<feature type="compositionally biased region" description="Low complexity" evidence="7">
    <location>
        <begin position="425"/>
        <end position="439"/>
    </location>
</feature>
<dbReference type="GO" id="GO:0016020">
    <property type="term" value="C:membrane"/>
    <property type="evidence" value="ECO:0007669"/>
    <property type="project" value="UniProtKB-SubCell"/>
</dbReference>
<dbReference type="SUPFAM" id="SSF103473">
    <property type="entry name" value="MFS general substrate transporter"/>
    <property type="match status" value="1"/>
</dbReference>
<keyword evidence="2" id="KW-0813">Transport</keyword>
<gene>
    <name evidence="9" type="primary">PLEST000782</name>
    <name evidence="9" type="ORF">PLESTB_000073300</name>
</gene>
<dbReference type="Proteomes" id="UP001165080">
    <property type="component" value="Unassembled WGS sequence"/>
</dbReference>
<feature type="region of interest" description="Disordered" evidence="7">
    <location>
        <begin position="513"/>
        <end position="598"/>
    </location>
</feature>
<feature type="compositionally biased region" description="Gly residues" evidence="7">
    <location>
        <begin position="933"/>
        <end position="947"/>
    </location>
</feature>
<feature type="transmembrane region" description="Helical" evidence="8">
    <location>
        <begin position="693"/>
        <end position="718"/>
    </location>
</feature>
<reference evidence="9 10" key="1">
    <citation type="journal article" date="2023" name="Commun. Biol.">
        <title>Reorganization of the ancestral sex-determining regions during the evolution of trioecy in Pleodorina starrii.</title>
        <authorList>
            <person name="Takahashi K."/>
            <person name="Suzuki S."/>
            <person name="Kawai-Toyooka H."/>
            <person name="Yamamoto K."/>
            <person name="Hamaji T."/>
            <person name="Ootsuki R."/>
            <person name="Yamaguchi H."/>
            <person name="Kawachi M."/>
            <person name="Higashiyama T."/>
            <person name="Nozaki H."/>
        </authorList>
    </citation>
    <scope>NUCLEOTIDE SEQUENCE [LARGE SCALE GENOMIC DNA]</scope>
    <source>
        <strain evidence="9 10">NIES-4479</strain>
    </source>
</reference>
<dbReference type="InterPro" id="IPR044770">
    <property type="entry name" value="MFS_spinster-like"/>
</dbReference>
<evidence type="ECO:0008006" key="11">
    <source>
        <dbReference type="Google" id="ProtNLM"/>
    </source>
</evidence>
<feature type="transmembrane region" description="Helical" evidence="8">
    <location>
        <begin position="730"/>
        <end position="751"/>
    </location>
</feature>
<evidence type="ECO:0000313" key="9">
    <source>
        <dbReference type="EMBL" id="GLC48232.1"/>
    </source>
</evidence>